<keyword evidence="2" id="KW-1185">Reference proteome</keyword>
<reference evidence="1 2" key="1">
    <citation type="submission" date="2016-11" db="EMBL/GenBank/DDBJ databases">
        <authorList>
            <person name="Jaros S."/>
            <person name="Januszkiewicz K."/>
            <person name="Wedrychowicz H."/>
        </authorList>
    </citation>
    <scope>NUCLEOTIDE SEQUENCE [LARGE SCALE GENOMIC DNA]</scope>
    <source>
        <strain evidence="1 2">DSM 21986</strain>
    </source>
</reference>
<dbReference type="Proteomes" id="UP000184041">
    <property type="component" value="Unassembled WGS sequence"/>
</dbReference>
<sequence>MKINENWHKKHPMPKNPTIDQRIEWHIEHAKQCKCRDIPEKLKAEMVKRKIKFPK</sequence>
<protein>
    <submittedName>
        <fullName evidence="1">Uncharacterized protein</fullName>
    </submittedName>
</protein>
<dbReference type="RefSeq" id="WP_170864321.1">
    <property type="nucleotide sequence ID" value="NZ_FQUS01000006.1"/>
</dbReference>
<dbReference type="EMBL" id="FQUS01000006">
    <property type="protein sequence ID" value="SHF22761.1"/>
    <property type="molecule type" value="Genomic_DNA"/>
</dbReference>
<evidence type="ECO:0000313" key="2">
    <source>
        <dbReference type="Proteomes" id="UP000184041"/>
    </source>
</evidence>
<gene>
    <name evidence="1" type="ORF">SAMN05443144_106167</name>
</gene>
<accession>A0A1M4ZXL9</accession>
<evidence type="ECO:0000313" key="1">
    <source>
        <dbReference type="EMBL" id="SHF22761.1"/>
    </source>
</evidence>
<proteinExistence type="predicted"/>
<dbReference type="AlphaFoldDB" id="A0A1M4ZXL9"/>
<name>A0A1M4ZXL9_9BACT</name>
<organism evidence="1 2">
    <name type="scientific">Fodinibius roseus</name>
    <dbReference type="NCBI Taxonomy" id="1194090"/>
    <lineage>
        <taxon>Bacteria</taxon>
        <taxon>Pseudomonadati</taxon>
        <taxon>Balneolota</taxon>
        <taxon>Balneolia</taxon>
        <taxon>Balneolales</taxon>
        <taxon>Balneolaceae</taxon>
        <taxon>Fodinibius</taxon>
    </lineage>
</organism>